<evidence type="ECO:0000256" key="3">
    <source>
        <dbReference type="ARBA" id="ARBA00022692"/>
    </source>
</evidence>
<feature type="transmembrane region" description="Helical" evidence="10">
    <location>
        <begin position="147"/>
        <end position="168"/>
    </location>
</feature>
<dbReference type="Proteomes" id="UP001172457">
    <property type="component" value="Chromosome 7"/>
</dbReference>
<gene>
    <name evidence="11" type="ORF">OSB04_027739</name>
</gene>
<sequence>MPVNWSRRIGCRRFGGRPAIWKSEDVDDLEVDFNCKQFVLQMGFLDLFSAASMPVLKVLIITGLGSFLALDSIDILGQTTRKQVNNIVFFVFSPALVGSNLANTITLKSIISMWFMPVNVLLTFIIGSALAWVLLVITRPPHHLKGLIIGACAAGNLGNLPLIIIPAVCKEKGSPFGDPDVCHQYAMAYASLSMALGAVFLWSYVYNLVRVFSAHSQDSGINGVAPLKQEDLTEILLPSSSSTVNVKGKMKVILDSMKQKLGKFSRQVNLKAIFAPSTIGAIVGFIIGTIAPMRRVLIGTTAPLRVIQDSASLIGDAAIPTMTLIVGGNLLKGLTGSGVSLSVVFGIVCVRYVLLPIFGILIVKGALYLGLVAADPLYLFVLLIQFAVPPAMNIGTITQLFGAGESECSVIMLWAYGLASISLTLWSMFFMWLVA</sequence>
<evidence type="ECO:0000256" key="5">
    <source>
        <dbReference type="ARBA" id="ARBA00022989"/>
    </source>
</evidence>
<comment type="similarity">
    <text evidence="9">Belongs to the auxin efflux carrier (TC 2.A.69.2) family.</text>
</comment>
<feature type="transmembrane region" description="Helical" evidence="10">
    <location>
        <begin position="188"/>
        <end position="209"/>
    </location>
</feature>
<dbReference type="PANTHER" id="PTHR31651:SF33">
    <property type="entry name" value="PROTEIN PIN-LIKES 1"/>
    <property type="match status" value="1"/>
</dbReference>
<evidence type="ECO:0000256" key="9">
    <source>
        <dbReference type="ARBA" id="ARBA00025752"/>
    </source>
</evidence>
<keyword evidence="5 10" id="KW-1133">Transmembrane helix</keyword>
<dbReference type="Pfam" id="PF03547">
    <property type="entry name" value="Mem_trans"/>
    <property type="match status" value="1"/>
</dbReference>
<keyword evidence="12" id="KW-1185">Reference proteome</keyword>
<dbReference type="InterPro" id="IPR004776">
    <property type="entry name" value="Mem_transp_PIN-like"/>
</dbReference>
<evidence type="ECO:0000313" key="11">
    <source>
        <dbReference type="EMBL" id="KAJ9541233.1"/>
    </source>
</evidence>
<comment type="function">
    <text evidence="8">Involved in cellular auxin homeostasis by regulating auxin metabolism. Regulates intracellular auxin accumulation at the endoplasmic reticulum and thus auxin availability for nuclear auxin signaling.</text>
</comment>
<evidence type="ECO:0000256" key="1">
    <source>
        <dbReference type="ARBA" id="ARBA00004477"/>
    </source>
</evidence>
<reference evidence="11" key="1">
    <citation type="submission" date="2023-03" db="EMBL/GenBank/DDBJ databases">
        <title>Chromosome-scale reference genome and RAD-based genetic map of yellow starthistle (Centaurea solstitialis) reveal putative structural variation and QTLs associated with invader traits.</title>
        <authorList>
            <person name="Reatini B."/>
            <person name="Cang F.A."/>
            <person name="Jiang Q."/>
            <person name="Mckibben M.T.W."/>
            <person name="Barker M.S."/>
            <person name="Rieseberg L.H."/>
            <person name="Dlugosch K.M."/>
        </authorList>
    </citation>
    <scope>NUCLEOTIDE SEQUENCE</scope>
    <source>
        <strain evidence="11">CAN-66</strain>
        <tissue evidence="11">Leaf</tissue>
    </source>
</reference>
<keyword evidence="6 10" id="KW-0472">Membrane</keyword>
<evidence type="ECO:0000256" key="10">
    <source>
        <dbReference type="SAM" id="Phobius"/>
    </source>
</evidence>
<organism evidence="11 12">
    <name type="scientific">Centaurea solstitialis</name>
    <name type="common">yellow star-thistle</name>
    <dbReference type="NCBI Taxonomy" id="347529"/>
    <lineage>
        <taxon>Eukaryota</taxon>
        <taxon>Viridiplantae</taxon>
        <taxon>Streptophyta</taxon>
        <taxon>Embryophyta</taxon>
        <taxon>Tracheophyta</taxon>
        <taxon>Spermatophyta</taxon>
        <taxon>Magnoliopsida</taxon>
        <taxon>eudicotyledons</taxon>
        <taxon>Gunneridae</taxon>
        <taxon>Pentapetalae</taxon>
        <taxon>asterids</taxon>
        <taxon>campanulids</taxon>
        <taxon>Asterales</taxon>
        <taxon>Asteraceae</taxon>
        <taxon>Carduoideae</taxon>
        <taxon>Cardueae</taxon>
        <taxon>Centaureinae</taxon>
        <taxon>Centaurea</taxon>
    </lineage>
</organism>
<evidence type="ECO:0000256" key="2">
    <source>
        <dbReference type="ARBA" id="ARBA00022448"/>
    </source>
</evidence>
<dbReference type="EMBL" id="JARYMX010000007">
    <property type="protein sequence ID" value="KAJ9541233.1"/>
    <property type="molecule type" value="Genomic_DNA"/>
</dbReference>
<dbReference type="GO" id="GO:0009734">
    <property type="term" value="P:auxin-activated signaling pathway"/>
    <property type="evidence" value="ECO:0007669"/>
    <property type="project" value="UniProtKB-KW"/>
</dbReference>
<keyword evidence="7" id="KW-0927">Auxin signaling pathway</keyword>
<comment type="caution">
    <text evidence="11">The sequence shown here is derived from an EMBL/GenBank/DDBJ whole genome shotgun (WGS) entry which is preliminary data.</text>
</comment>
<accession>A0AA38SLU4</accession>
<feature type="transmembrane region" description="Helical" evidence="10">
    <location>
        <begin position="84"/>
        <end position="102"/>
    </location>
</feature>
<keyword evidence="2" id="KW-0813">Transport</keyword>
<keyword evidence="3 10" id="KW-0812">Transmembrane</keyword>
<dbReference type="GO" id="GO:0005789">
    <property type="term" value="C:endoplasmic reticulum membrane"/>
    <property type="evidence" value="ECO:0007669"/>
    <property type="project" value="UniProtKB-SubCell"/>
</dbReference>
<feature type="transmembrane region" description="Helical" evidence="10">
    <location>
        <begin position="377"/>
        <end position="401"/>
    </location>
</feature>
<feature type="transmembrane region" description="Helical" evidence="10">
    <location>
        <begin position="413"/>
        <end position="434"/>
    </location>
</feature>
<dbReference type="GO" id="GO:0080162">
    <property type="term" value="P:endoplasmic reticulum to cytosol auxin transport"/>
    <property type="evidence" value="ECO:0007669"/>
    <property type="project" value="InterPro"/>
</dbReference>
<dbReference type="InterPro" id="IPR045033">
    <property type="entry name" value="PILS1/3/4/5/7"/>
</dbReference>
<comment type="subcellular location">
    <subcellularLocation>
        <location evidence="1">Endoplasmic reticulum membrane</location>
        <topology evidence="1">Multi-pass membrane protein</topology>
    </subcellularLocation>
</comment>
<feature type="transmembrane region" description="Helical" evidence="10">
    <location>
        <begin position="268"/>
        <end position="291"/>
    </location>
</feature>
<protein>
    <submittedName>
        <fullName evidence="11">Uncharacterized protein</fullName>
    </submittedName>
</protein>
<name>A0AA38SLU4_9ASTR</name>
<feature type="transmembrane region" description="Helical" evidence="10">
    <location>
        <begin position="343"/>
        <end position="371"/>
    </location>
</feature>
<keyword evidence="4" id="KW-0256">Endoplasmic reticulum</keyword>
<feature type="transmembrane region" description="Helical" evidence="10">
    <location>
        <begin position="47"/>
        <end position="72"/>
    </location>
</feature>
<dbReference type="AlphaFoldDB" id="A0AA38SLU4"/>
<evidence type="ECO:0000256" key="8">
    <source>
        <dbReference type="ARBA" id="ARBA00025100"/>
    </source>
</evidence>
<evidence type="ECO:0000256" key="6">
    <source>
        <dbReference type="ARBA" id="ARBA00023136"/>
    </source>
</evidence>
<evidence type="ECO:0000313" key="12">
    <source>
        <dbReference type="Proteomes" id="UP001172457"/>
    </source>
</evidence>
<proteinExistence type="inferred from homology"/>
<evidence type="ECO:0000256" key="7">
    <source>
        <dbReference type="ARBA" id="ARBA00023294"/>
    </source>
</evidence>
<feature type="transmembrane region" description="Helical" evidence="10">
    <location>
        <begin position="114"/>
        <end position="135"/>
    </location>
</feature>
<evidence type="ECO:0000256" key="4">
    <source>
        <dbReference type="ARBA" id="ARBA00022824"/>
    </source>
</evidence>
<dbReference type="PANTHER" id="PTHR31651">
    <property type="match status" value="1"/>
</dbReference>